<keyword evidence="5" id="KW-1185">Reference proteome</keyword>
<organism evidence="2 5">
    <name type="scientific">Micromonospora inyonensis</name>
    <dbReference type="NCBI Taxonomy" id="47866"/>
    <lineage>
        <taxon>Bacteria</taxon>
        <taxon>Bacillati</taxon>
        <taxon>Actinomycetota</taxon>
        <taxon>Actinomycetes</taxon>
        <taxon>Micromonosporales</taxon>
        <taxon>Micromonosporaceae</taxon>
        <taxon>Micromonospora</taxon>
    </lineage>
</organism>
<dbReference type="STRING" id="47866.GA0074694_3047"/>
<evidence type="ECO:0000313" key="5">
    <source>
        <dbReference type="Proteomes" id="UP000198906"/>
    </source>
</evidence>
<dbReference type="EMBL" id="FMHU01000002">
    <property type="protein sequence ID" value="SCL32245.1"/>
    <property type="molecule type" value="Genomic_DNA"/>
</dbReference>
<dbReference type="RefSeq" id="WP_091458392.1">
    <property type="nucleotide sequence ID" value="NZ_FMHU01000001.1"/>
</dbReference>
<dbReference type="EMBL" id="FMHU01000002">
    <property type="protein sequence ID" value="SCL25457.1"/>
    <property type="molecule type" value="Genomic_DNA"/>
</dbReference>
<gene>
    <name evidence="2" type="ORF">GA0074694_3047</name>
    <name evidence="3" type="ORF">GA0074694_4226</name>
    <name evidence="4" type="ORF">GA0074694_6206</name>
</gene>
<evidence type="ECO:0000313" key="2">
    <source>
        <dbReference type="EMBL" id="SCL20469.1"/>
    </source>
</evidence>
<evidence type="ECO:0000313" key="4">
    <source>
        <dbReference type="EMBL" id="SCL32245.1"/>
    </source>
</evidence>
<reference evidence="5" key="2">
    <citation type="submission" date="2016-06" db="EMBL/GenBank/DDBJ databases">
        <authorList>
            <person name="Varghese N."/>
        </authorList>
    </citation>
    <scope>NUCLEOTIDE SEQUENCE [LARGE SCALE GENOMIC DNA]</scope>
    <source>
        <strain evidence="5">DSM 46123</strain>
    </source>
</reference>
<proteinExistence type="predicted"/>
<feature type="region of interest" description="Disordered" evidence="1">
    <location>
        <begin position="1"/>
        <end position="41"/>
    </location>
</feature>
<dbReference type="AlphaFoldDB" id="A0A1C6RTB8"/>
<protein>
    <submittedName>
        <fullName evidence="2">Uncharacterized protein</fullName>
    </submittedName>
</protein>
<evidence type="ECO:0000256" key="1">
    <source>
        <dbReference type="SAM" id="MobiDB-lite"/>
    </source>
</evidence>
<dbReference type="EMBL" id="FMHU01000001">
    <property type="protein sequence ID" value="SCL20469.1"/>
    <property type="molecule type" value="Genomic_DNA"/>
</dbReference>
<sequence>MRRRERPVPLGDGPPPTLVRFRYADWADESEQQPPHHAGESWPSWRHIRAFRRHLHARRRWCAETGRSYVETFRPEWSRWTDHESAERHP</sequence>
<accession>A0A1C6RTB8</accession>
<name>A0A1C6RTB8_9ACTN</name>
<evidence type="ECO:0000313" key="3">
    <source>
        <dbReference type="EMBL" id="SCL25457.1"/>
    </source>
</evidence>
<dbReference type="Proteomes" id="UP000198906">
    <property type="component" value="Unassembled WGS sequence"/>
</dbReference>
<reference evidence="2" key="1">
    <citation type="submission" date="2016-06" db="EMBL/GenBank/DDBJ databases">
        <authorList>
            <person name="Kjaerup R.B."/>
            <person name="Dalgaard T.S."/>
            <person name="Juul-Madsen H.R."/>
        </authorList>
    </citation>
    <scope>NUCLEOTIDE SEQUENCE [LARGE SCALE GENOMIC DNA]</scope>
    <source>
        <strain evidence="2">DSM 46123</strain>
    </source>
</reference>